<name>A0AAY4D5D4_9TELE</name>
<evidence type="ECO:0000313" key="23">
    <source>
        <dbReference type="Ensembl" id="ENSDCDP00010039551.1"/>
    </source>
</evidence>
<feature type="domain" description="Thioester reductase (TE)" evidence="22">
    <location>
        <begin position="16"/>
        <end position="285"/>
    </location>
</feature>
<keyword evidence="8 20" id="KW-0443">Lipid metabolism</keyword>
<evidence type="ECO:0000259" key="22">
    <source>
        <dbReference type="Pfam" id="PF07993"/>
    </source>
</evidence>
<dbReference type="InterPro" id="IPR033640">
    <property type="entry name" value="FAR_C"/>
</dbReference>
<dbReference type="SUPFAM" id="SSF51735">
    <property type="entry name" value="NAD(P)-binding Rossmann-fold domains"/>
    <property type="match status" value="1"/>
</dbReference>
<evidence type="ECO:0000256" key="12">
    <source>
        <dbReference type="ARBA" id="ARBA00047362"/>
    </source>
</evidence>
<comment type="subcellular location">
    <subcellularLocation>
        <location evidence="1">Peroxisome membrane</location>
        <topology evidence="1">Single-pass membrane protein</topology>
    </subcellularLocation>
</comment>
<comment type="catalytic activity">
    <reaction evidence="19">
        <text>eicosanoyl-CoA + 2 NADPH + 2 H(+) = eicosan-1-ol + 2 NADP(+) + CoA</text>
        <dbReference type="Rhea" id="RHEA:81727"/>
        <dbReference type="ChEBI" id="CHEBI:15378"/>
        <dbReference type="ChEBI" id="CHEBI:57287"/>
        <dbReference type="ChEBI" id="CHEBI:57380"/>
        <dbReference type="ChEBI" id="CHEBI:57783"/>
        <dbReference type="ChEBI" id="CHEBI:58349"/>
        <dbReference type="ChEBI" id="CHEBI:75627"/>
    </reaction>
    <physiologicalReaction direction="left-to-right" evidence="19">
        <dbReference type="Rhea" id="RHEA:81728"/>
    </physiologicalReaction>
</comment>
<dbReference type="PANTHER" id="PTHR11011">
    <property type="entry name" value="MALE STERILITY PROTEIN 2-RELATED"/>
    <property type="match status" value="1"/>
</dbReference>
<reference evidence="23" key="1">
    <citation type="submission" date="2025-08" db="UniProtKB">
        <authorList>
            <consortium name="Ensembl"/>
        </authorList>
    </citation>
    <scope>IDENTIFICATION</scope>
</reference>
<keyword evidence="4" id="KW-0812">Transmembrane</keyword>
<dbReference type="PANTHER" id="PTHR11011:SF120">
    <property type="entry name" value="FATTY ACYL-COA REDUCTASE 2"/>
    <property type="match status" value="1"/>
</dbReference>
<evidence type="ECO:0000256" key="16">
    <source>
        <dbReference type="ARBA" id="ARBA00049089"/>
    </source>
</evidence>
<dbReference type="GO" id="GO:0035336">
    <property type="term" value="P:long-chain fatty-acyl-CoA metabolic process"/>
    <property type="evidence" value="ECO:0007669"/>
    <property type="project" value="TreeGrafter"/>
</dbReference>
<dbReference type="InterPro" id="IPR026055">
    <property type="entry name" value="FAR"/>
</dbReference>
<evidence type="ECO:0000256" key="10">
    <source>
        <dbReference type="ARBA" id="ARBA00023140"/>
    </source>
</evidence>
<dbReference type="Ensembl" id="ENSDCDT00010049333.1">
    <property type="protein sequence ID" value="ENSDCDP00010039551.1"/>
    <property type="gene ID" value="ENSDCDG00010025402.1"/>
</dbReference>
<comment type="catalytic activity">
    <reaction evidence="17">
        <text>18-methylnonadecanoyl-CoA + 2 NADPH + 2 H(+) = 18-methylnonadecan-1-ol + 2 NADP(+) + CoA</text>
        <dbReference type="Rhea" id="RHEA:81767"/>
        <dbReference type="ChEBI" id="CHEBI:15378"/>
        <dbReference type="ChEBI" id="CHEBI:57287"/>
        <dbReference type="ChEBI" id="CHEBI:57783"/>
        <dbReference type="ChEBI" id="CHEBI:58349"/>
        <dbReference type="ChEBI" id="CHEBI:84914"/>
        <dbReference type="ChEBI" id="CHEBI:231999"/>
    </reaction>
    <physiologicalReaction direction="left-to-right" evidence="17">
        <dbReference type="Rhea" id="RHEA:81768"/>
    </physiologicalReaction>
</comment>
<reference evidence="23" key="2">
    <citation type="submission" date="2025-09" db="UniProtKB">
        <authorList>
            <consortium name="Ensembl"/>
        </authorList>
    </citation>
    <scope>IDENTIFICATION</scope>
</reference>
<dbReference type="Gene3D" id="3.40.50.720">
    <property type="entry name" value="NAD(P)-binding Rossmann-like Domain"/>
    <property type="match status" value="1"/>
</dbReference>
<dbReference type="GO" id="GO:0008610">
    <property type="term" value="P:lipid biosynthetic process"/>
    <property type="evidence" value="ECO:0007669"/>
    <property type="project" value="UniProtKB-ARBA"/>
</dbReference>
<dbReference type="Proteomes" id="UP000694580">
    <property type="component" value="Unplaced"/>
</dbReference>
<evidence type="ECO:0000256" key="9">
    <source>
        <dbReference type="ARBA" id="ARBA00023136"/>
    </source>
</evidence>
<evidence type="ECO:0000256" key="14">
    <source>
        <dbReference type="ARBA" id="ARBA00047991"/>
    </source>
</evidence>
<keyword evidence="5 20" id="KW-0521">NADP</keyword>
<dbReference type="CDD" id="cd05236">
    <property type="entry name" value="FAR-N_SDR_e"/>
    <property type="match status" value="1"/>
</dbReference>
<evidence type="ECO:0000256" key="11">
    <source>
        <dbReference type="ARBA" id="ARBA00045581"/>
    </source>
</evidence>
<keyword evidence="7 20" id="KW-0560">Oxidoreductase</keyword>
<evidence type="ECO:0000256" key="8">
    <source>
        <dbReference type="ARBA" id="ARBA00023098"/>
    </source>
</evidence>
<dbReference type="GeneTree" id="ENSGT00390000006367"/>
<comment type="catalytic activity">
    <reaction evidence="15">
        <text>hexadecanoyl-CoA + 2 NADPH + 2 H(+) = hexadecan-1-ol + 2 NADP(+) + CoA</text>
        <dbReference type="Rhea" id="RHEA:36315"/>
        <dbReference type="ChEBI" id="CHEBI:15378"/>
        <dbReference type="ChEBI" id="CHEBI:16125"/>
        <dbReference type="ChEBI" id="CHEBI:57287"/>
        <dbReference type="ChEBI" id="CHEBI:57379"/>
        <dbReference type="ChEBI" id="CHEBI:57783"/>
        <dbReference type="ChEBI" id="CHEBI:58349"/>
        <dbReference type="EC" id="1.2.1.84"/>
    </reaction>
    <physiologicalReaction direction="left-to-right" evidence="15">
        <dbReference type="Rhea" id="RHEA:36316"/>
    </physiologicalReaction>
</comment>
<evidence type="ECO:0000256" key="19">
    <source>
        <dbReference type="ARBA" id="ARBA00049930"/>
    </source>
</evidence>
<evidence type="ECO:0000256" key="2">
    <source>
        <dbReference type="ARBA" id="ARBA00005928"/>
    </source>
</evidence>
<keyword evidence="6" id="KW-1133">Transmembrane helix</keyword>
<comment type="catalytic activity">
    <reaction evidence="18">
        <text>16-methylheptadecanoyl-CoA + 2 NADPH + 2 H(+) = 16-methylheptadecan-1-ol + 2 NADP(+) + CoA</text>
        <dbReference type="Rhea" id="RHEA:81763"/>
        <dbReference type="ChEBI" id="CHEBI:15378"/>
        <dbReference type="ChEBI" id="CHEBI:57287"/>
        <dbReference type="ChEBI" id="CHEBI:57783"/>
        <dbReference type="ChEBI" id="CHEBI:58349"/>
        <dbReference type="ChEBI" id="CHEBI:84911"/>
        <dbReference type="ChEBI" id="CHEBI:231998"/>
    </reaction>
    <physiologicalReaction direction="left-to-right" evidence="18">
        <dbReference type="Rhea" id="RHEA:81764"/>
    </physiologicalReaction>
</comment>
<evidence type="ECO:0000256" key="13">
    <source>
        <dbReference type="ARBA" id="ARBA00047934"/>
    </source>
</evidence>
<evidence type="ECO:0000256" key="3">
    <source>
        <dbReference type="ARBA" id="ARBA00022516"/>
    </source>
</evidence>
<keyword evidence="10" id="KW-0576">Peroxisome</keyword>
<dbReference type="FunFam" id="3.40.50.720:FF:000123">
    <property type="entry name" value="Fatty acyl-CoA reductase"/>
    <property type="match status" value="1"/>
</dbReference>
<dbReference type="CDD" id="cd09071">
    <property type="entry name" value="FAR_C"/>
    <property type="match status" value="1"/>
</dbReference>
<accession>A0AAY4D5D4</accession>
<evidence type="ECO:0000256" key="15">
    <source>
        <dbReference type="ARBA" id="ARBA00048521"/>
    </source>
</evidence>
<evidence type="ECO:0000256" key="18">
    <source>
        <dbReference type="ARBA" id="ARBA00049928"/>
    </source>
</evidence>
<dbReference type="InterPro" id="IPR013120">
    <property type="entry name" value="FAR_NAD-bd"/>
</dbReference>
<protein>
    <recommendedName>
        <fullName evidence="20">Fatty acyl-CoA reductase</fullName>
        <ecNumber evidence="20">1.2.1.84</ecNumber>
    </recommendedName>
</protein>
<dbReference type="GO" id="GO:0102965">
    <property type="term" value="F:alcohol-forming long-chain fatty acyl-CoA reductase activity"/>
    <property type="evidence" value="ECO:0007669"/>
    <property type="project" value="UniProtKB-EC"/>
</dbReference>
<evidence type="ECO:0000256" key="5">
    <source>
        <dbReference type="ARBA" id="ARBA00022857"/>
    </source>
</evidence>
<keyword evidence="3 20" id="KW-0444">Lipid biosynthesis</keyword>
<keyword evidence="9" id="KW-0472">Membrane</keyword>
<feature type="domain" description="Fatty acyl-CoA reductase C-terminal" evidence="21">
    <location>
        <begin position="358"/>
        <end position="412"/>
    </location>
</feature>
<evidence type="ECO:0000259" key="21">
    <source>
        <dbReference type="Pfam" id="PF03015"/>
    </source>
</evidence>
<dbReference type="InterPro" id="IPR036291">
    <property type="entry name" value="NAD(P)-bd_dom_sf"/>
</dbReference>
<evidence type="ECO:0000313" key="24">
    <source>
        <dbReference type="Proteomes" id="UP000694580"/>
    </source>
</evidence>
<evidence type="ECO:0000256" key="6">
    <source>
        <dbReference type="ARBA" id="ARBA00022989"/>
    </source>
</evidence>
<evidence type="ECO:0000256" key="20">
    <source>
        <dbReference type="RuleBase" id="RU363097"/>
    </source>
</evidence>
<comment type="catalytic activity">
    <reaction evidence="12">
        <text>(9Z,12Z)-octadecadienoyl-CoA + 2 NADPH + 2 H(+) = (9Z,12Z)-octadecadien-1-ol + 2 NADP(+) + CoA</text>
        <dbReference type="Rhea" id="RHEA:36363"/>
        <dbReference type="ChEBI" id="CHEBI:15378"/>
        <dbReference type="ChEBI" id="CHEBI:57287"/>
        <dbReference type="ChEBI" id="CHEBI:57383"/>
        <dbReference type="ChEBI" id="CHEBI:57783"/>
        <dbReference type="ChEBI" id="CHEBI:58349"/>
        <dbReference type="ChEBI" id="CHEBI:73534"/>
    </reaction>
    <physiologicalReaction direction="left-to-right" evidence="12">
        <dbReference type="Rhea" id="RHEA:36364"/>
    </physiologicalReaction>
</comment>
<dbReference type="Pfam" id="PF07993">
    <property type="entry name" value="NAD_binding_4"/>
    <property type="match status" value="1"/>
</dbReference>
<gene>
    <name evidence="23" type="primary">FAR2</name>
</gene>
<comment type="function">
    <text evidence="11">Catalyzes the reduction of saturated and unsaturated C16 or C18 fatty acyl-CoA to fatty alcohols. It plays an essential role in the production of ether lipids/plasmalogens which synthesis requires fatty alcohols. In parallel, it is also required for wax monoesters production since fatty alcohols also constitute a substrate for their synthesis.</text>
</comment>
<dbReference type="GO" id="GO:0005778">
    <property type="term" value="C:peroxisomal membrane"/>
    <property type="evidence" value="ECO:0007669"/>
    <property type="project" value="UniProtKB-SubCell"/>
</dbReference>
<dbReference type="Pfam" id="PF03015">
    <property type="entry name" value="Sterile"/>
    <property type="match status" value="1"/>
</dbReference>
<proteinExistence type="inferred from homology"/>
<comment type="catalytic activity">
    <reaction evidence="14">
        <text>octadecanoyl-CoA + 2 NADPH + 2 H(+) = octadecan-1-ol + 2 NADP(+) + CoA</text>
        <dbReference type="Rhea" id="RHEA:36319"/>
        <dbReference type="ChEBI" id="CHEBI:15378"/>
        <dbReference type="ChEBI" id="CHEBI:32154"/>
        <dbReference type="ChEBI" id="CHEBI:57287"/>
        <dbReference type="ChEBI" id="CHEBI:57394"/>
        <dbReference type="ChEBI" id="CHEBI:57783"/>
        <dbReference type="ChEBI" id="CHEBI:58349"/>
        <dbReference type="EC" id="1.2.1.84"/>
    </reaction>
    <physiologicalReaction direction="left-to-right" evidence="14">
        <dbReference type="Rhea" id="RHEA:36320"/>
    </physiologicalReaction>
</comment>
<dbReference type="EC" id="1.2.1.84" evidence="20"/>
<comment type="catalytic activity">
    <reaction evidence="13">
        <text>(9Z)-octadecenoyl-CoA + 2 NADPH + 2 H(+) = (9Z)-octadecen-1-ol + 2 NADP(+) + CoA</text>
        <dbReference type="Rhea" id="RHEA:36323"/>
        <dbReference type="ChEBI" id="CHEBI:15378"/>
        <dbReference type="ChEBI" id="CHEBI:57287"/>
        <dbReference type="ChEBI" id="CHEBI:57387"/>
        <dbReference type="ChEBI" id="CHEBI:57783"/>
        <dbReference type="ChEBI" id="CHEBI:58349"/>
        <dbReference type="ChEBI" id="CHEBI:73504"/>
    </reaction>
    <physiologicalReaction direction="left-to-right" evidence="13">
        <dbReference type="Rhea" id="RHEA:36324"/>
    </physiologicalReaction>
</comment>
<keyword evidence="24" id="KW-1185">Reference proteome</keyword>
<comment type="catalytic activity">
    <reaction evidence="16">
        <text>a long-chain fatty acyl-CoA + 2 NADPH + 2 H(+) = a long-chain primary fatty alcohol + 2 NADP(+) + CoA</text>
        <dbReference type="Rhea" id="RHEA:52716"/>
        <dbReference type="ChEBI" id="CHEBI:15378"/>
        <dbReference type="ChEBI" id="CHEBI:57287"/>
        <dbReference type="ChEBI" id="CHEBI:57783"/>
        <dbReference type="ChEBI" id="CHEBI:58349"/>
        <dbReference type="ChEBI" id="CHEBI:77396"/>
        <dbReference type="ChEBI" id="CHEBI:83139"/>
        <dbReference type="EC" id="1.2.1.84"/>
    </reaction>
    <physiologicalReaction direction="left-to-right" evidence="16">
        <dbReference type="Rhea" id="RHEA:52717"/>
    </physiologicalReaction>
</comment>
<evidence type="ECO:0000256" key="4">
    <source>
        <dbReference type="ARBA" id="ARBA00022692"/>
    </source>
</evidence>
<comment type="function">
    <text evidence="20">Catalyzes the reduction of fatty acyl-CoA to fatty alcohols.</text>
</comment>
<dbReference type="GO" id="GO:0080019">
    <property type="term" value="F:alcohol-forming very long-chain fatty acyl-CoA reductase activity"/>
    <property type="evidence" value="ECO:0007669"/>
    <property type="project" value="InterPro"/>
</dbReference>
<evidence type="ECO:0000256" key="7">
    <source>
        <dbReference type="ARBA" id="ARBA00023002"/>
    </source>
</evidence>
<comment type="similarity">
    <text evidence="2 20">Belongs to the fatty acyl-CoA reductase family.</text>
</comment>
<dbReference type="AlphaFoldDB" id="A0AAY4D5D4"/>
<evidence type="ECO:0000256" key="1">
    <source>
        <dbReference type="ARBA" id="ARBA00004549"/>
    </source>
</evidence>
<sequence length="435" mass="49380">MASPIASYYSGKNVLITGATGFMGKVLVEKLLRSCPNVRSLYVLVRPKAGQSMQERVKDMMKCKLFDRVREDDPDFYQKIVPISSELTQPGLAISPQDAQKLASCINVVFHCAATIRFDEPLKHALQLNVIATQQLLTLALQMPNLEAFIHVSTAYANCNRRQIDEVIYPPPVEPKKLIDSLEWMDDSIVRDITPRLIGDRPNTYTYTKALAECVVQQASSKINIGIIRPSIVGASWQEPFPGWIDNFNGPSGVFIAAGKGILRTMRANNDAVADLIPVDVVINLTLAAGWYTAVQKPKTALVYNCTTGGINPFHWGEIEHHVMSTFKRNPLEQAFRRPNANITSNYLINQYWILVSHKFPALIYDLFLRLSGQKPQMMRIFNRLHKAIGLLEYFSSQEWEWNSENVTMLMEVTWCFHITASLQLRRYLSHRHVR</sequence>
<evidence type="ECO:0000256" key="17">
    <source>
        <dbReference type="ARBA" id="ARBA00049865"/>
    </source>
</evidence>
<organism evidence="23 24">
    <name type="scientific">Denticeps clupeoides</name>
    <name type="common">denticle herring</name>
    <dbReference type="NCBI Taxonomy" id="299321"/>
    <lineage>
        <taxon>Eukaryota</taxon>
        <taxon>Metazoa</taxon>
        <taxon>Chordata</taxon>
        <taxon>Craniata</taxon>
        <taxon>Vertebrata</taxon>
        <taxon>Euteleostomi</taxon>
        <taxon>Actinopterygii</taxon>
        <taxon>Neopterygii</taxon>
        <taxon>Teleostei</taxon>
        <taxon>Clupei</taxon>
        <taxon>Clupeiformes</taxon>
        <taxon>Denticipitoidei</taxon>
        <taxon>Denticipitidae</taxon>
        <taxon>Denticeps</taxon>
    </lineage>
</organism>